<dbReference type="Pfam" id="PF22019">
    <property type="entry name" value="GlgB_N"/>
    <property type="match status" value="1"/>
</dbReference>
<keyword evidence="6 10" id="KW-0328">Glycosyltransferase</keyword>
<dbReference type="InterPro" id="IPR014756">
    <property type="entry name" value="Ig_E-set"/>
</dbReference>
<dbReference type="FunFam" id="3.20.20.80:FF:000003">
    <property type="entry name" value="1,4-alpha-glucan branching enzyme GlgB"/>
    <property type="match status" value="1"/>
</dbReference>
<comment type="similarity">
    <text evidence="4 10">Belongs to the glycosyl hydrolase 13 family. GlgB subfamily.</text>
</comment>
<evidence type="ECO:0000259" key="12">
    <source>
        <dbReference type="SMART" id="SM00642"/>
    </source>
</evidence>
<dbReference type="SUPFAM" id="SSF81296">
    <property type="entry name" value="E set domains"/>
    <property type="match status" value="2"/>
</dbReference>
<evidence type="ECO:0000256" key="8">
    <source>
        <dbReference type="ARBA" id="ARBA00023056"/>
    </source>
</evidence>
<evidence type="ECO:0000313" key="13">
    <source>
        <dbReference type="EMBL" id="HGH60869.1"/>
    </source>
</evidence>
<evidence type="ECO:0000256" key="4">
    <source>
        <dbReference type="ARBA" id="ARBA00009000"/>
    </source>
</evidence>
<dbReference type="FunFam" id="2.60.40.10:FF:000169">
    <property type="entry name" value="1,4-alpha-glucan branching enzyme GlgB"/>
    <property type="match status" value="1"/>
</dbReference>
<feature type="domain" description="Glycosyl hydrolase family 13 catalytic" evidence="12">
    <location>
        <begin position="279"/>
        <end position="627"/>
    </location>
</feature>
<evidence type="ECO:0000256" key="5">
    <source>
        <dbReference type="ARBA" id="ARBA00022600"/>
    </source>
</evidence>
<dbReference type="GO" id="GO:0005978">
    <property type="term" value="P:glycogen biosynthetic process"/>
    <property type="evidence" value="ECO:0007669"/>
    <property type="project" value="UniProtKB-UniRule"/>
</dbReference>
<dbReference type="InterPro" id="IPR044143">
    <property type="entry name" value="GlgB_N_E_set_prok"/>
</dbReference>
<dbReference type="CDD" id="cd02855">
    <property type="entry name" value="E_set_GBE_prok_N"/>
    <property type="match status" value="1"/>
</dbReference>
<dbReference type="NCBIfam" id="NF003811">
    <property type="entry name" value="PRK05402.1"/>
    <property type="match status" value="1"/>
</dbReference>
<keyword evidence="8 10" id="KW-0320">Glycogen biosynthesis</keyword>
<dbReference type="Pfam" id="PF00128">
    <property type="entry name" value="Alpha-amylase"/>
    <property type="match status" value="2"/>
</dbReference>
<comment type="caution">
    <text evidence="13">The sequence shown here is derived from an EMBL/GenBank/DDBJ whole genome shotgun (WGS) entry which is preliminary data.</text>
</comment>
<protein>
    <recommendedName>
        <fullName evidence="10">1,4-alpha-glucan branching enzyme GlgB</fullName>
        <ecNumber evidence="10">2.4.1.18</ecNumber>
    </recommendedName>
    <alternativeName>
        <fullName evidence="10">1,4-alpha-D-glucan:1,4-alpha-D-glucan 6-glucosyl-transferase</fullName>
    </alternativeName>
    <alternativeName>
        <fullName evidence="10">Alpha-(1-&gt;4)-glucan branching enzyme</fullName>
    </alternativeName>
    <alternativeName>
        <fullName evidence="10">Glycogen branching enzyme</fullName>
        <shortName evidence="10">BE</shortName>
    </alternativeName>
</protein>
<dbReference type="PANTHER" id="PTHR43651">
    <property type="entry name" value="1,4-ALPHA-GLUCAN-BRANCHING ENZYME"/>
    <property type="match status" value="1"/>
</dbReference>
<comment type="pathway">
    <text evidence="3 10">Glycan biosynthesis; glycogen biosynthesis.</text>
</comment>
<accession>A0A7C4ES52</accession>
<evidence type="ECO:0000256" key="2">
    <source>
        <dbReference type="ARBA" id="ARBA00002953"/>
    </source>
</evidence>
<dbReference type="FunFam" id="2.60.40.1180:FF:000002">
    <property type="entry name" value="1,4-alpha-glucan branching enzyme GlgB"/>
    <property type="match status" value="1"/>
</dbReference>
<dbReference type="InterPro" id="IPR013783">
    <property type="entry name" value="Ig-like_fold"/>
</dbReference>
<evidence type="ECO:0000256" key="7">
    <source>
        <dbReference type="ARBA" id="ARBA00022679"/>
    </source>
</evidence>
<dbReference type="InterPro" id="IPR006047">
    <property type="entry name" value="GH13_cat_dom"/>
</dbReference>
<dbReference type="InterPro" id="IPR017853">
    <property type="entry name" value="GH"/>
</dbReference>
<sequence length="756" mass="86553">MTLQKDASPSGAKPSREEAAPTYPAGLLHGISERDIQRICSVEHSDPHSVLGGHPAVIDGVDGVVIRAFHPDASAASLRLDGSLFAMTGWANSGLFWIWLPGRQLPLRYSVNFAFADGSHWEVDTPYRFMPTLGPQDLHYASEGKHYRLYEKLGAHEMEFEGTKGTAFAVWAPNARRVSVVGDFNRWDGRLFPMRSMGSSGIWELFIPGIGQGELYKYEIKTNDGHLRIKTDPMAFFMELRPGTAARVWNIENYEWRDQEWMENRAKKDVFASPVNIYEVHLGSWLRIPDQGHRWATYREIAEPLVEHMKQYGFTHVELMPVMEHPFDGSWGYQVTGYYAPTSRFGTPDDFKYFVDYLHQRGIGVILDWVPAHFPRDDFSLRQFDGTALYEHADPRRGEHQDWGTLIFNYGRNEVRNFLVGNALFWLDKYHVDGLRVDAVASLLYLDYSRKDGEWLPNEYGGNENLEAIKFLQEFNAMVYGTFPGCFTIAEESTAWPGVTTPTYLGGLGFGFKWDMGWMHDTLQYFSKDPIHRSFHHNDLTFSMMYAYSENFVLPLSHDEVVHGKGSLLRKMPGDHWQKRANLRLLFGYMYTHPGKKLLMAGSELATWNEWHHESALERELLQYPFHREISDYVKDLGRLYVSDSALWAWDHRPKGFSWIDCNDNSNSVLSYIRRGPDGYLVCVMNFTPVVRHGYRIGVPELTTYREILNSDAKAYGGSDVGNGGFVEALPGHQHGYSQFLELTLPPLGCLILKRA</sequence>
<dbReference type="Gene3D" id="3.20.20.80">
    <property type="entry name" value="Glycosidases"/>
    <property type="match status" value="1"/>
</dbReference>
<comment type="catalytic activity">
    <reaction evidence="1 10">
        <text>Transfers a segment of a (1-&gt;4)-alpha-D-glucan chain to a primary hydroxy group in a similar glucan chain.</text>
        <dbReference type="EC" id="2.4.1.18"/>
    </reaction>
</comment>
<evidence type="ECO:0000256" key="11">
    <source>
        <dbReference type="PIRSR" id="PIRSR000463-1"/>
    </source>
</evidence>
<evidence type="ECO:0000256" key="3">
    <source>
        <dbReference type="ARBA" id="ARBA00004964"/>
    </source>
</evidence>
<dbReference type="InterPro" id="IPR054169">
    <property type="entry name" value="GlgB_N"/>
</dbReference>
<dbReference type="InterPro" id="IPR006048">
    <property type="entry name" value="A-amylase/branching_C"/>
</dbReference>
<dbReference type="SMART" id="SM00642">
    <property type="entry name" value="Aamy"/>
    <property type="match status" value="1"/>
</dbReference>
<proteinExistence type="inferred from homology"/>
<evidence type="ECO:0000256" key="9">
    <source>
        <dbReference type="ARBA" id="ARBA00023277"/>
    </source>
</evidence>
<keyword evidence="5 10" id="KW-0321">Glycogen metabolism</keyword>
<gene>
    <name evidence="10 13" type="primary">glgB</name>
    <name evidence="13" type="ORF">ENV54_06185</name>
</gene>
<dbReference type="InterPro" id="IPR013780">
    <property type="entry name" value="Glyco_hydro_b"/>
</dbReference>
<evidence type="ECO:0000256" key="1">
    <source>
        <dbReference type="ARBA" id="ARBA00000826"/>
    </source>
</evidence>
<dbReference type="NCBIfam" id="NF008967">
    <property type="entry name" value="PRK12313.1"/>
    <property type="match status" value="1"/>
</dbReference>
<dbReference type="InterPro" id="IPR006407">
    <property type="entry name" value="GlgB"/>
</dbReference>
<dbReference type="InterPro" id="IPR004193">
    <property type="entry name" value="Glyco_hydro_13_N"/>
</dbReference>
<name>A0A7C4ES52_9BACT</name>
<dbReference type="PANTHER" id="PTHR43651:SF3">
    <property type="entry name" value="1,4-ALPHA-GLUCAN-BRANCHING ENZYME"/>
    <property type="match status" value="1"/>
</dbReference>
<dbReference type="Pfam" id="PF02922">
    <property type="entry name" value="CBM_48"/>
    <property type="match status" value="1"/>
</dbReference>
<dbReference type="InterPro" id="IPR037439">
    <property type="entry name" value="Branching_enzy"/>
</dbReference>
<evidence type="ECO:0000256" key="10">
    <source>
        <dbReference type="HAMAP-Rule" id="MF_00685"/>
    </source>
</evidence>
<feature type="active site" description="Nucleophile" evidence="10 11">
    <location>
        <position position="438"/>
    </location>
</feature>
<comment type="subunit">
    <text evidence="10">Monomer.</text>
</comment>
<feature type="active site" description="Proton donor" evidence="10 11">
    <location>
        <position position="491"/>
    </location>
</feature>
<evidence type="ECO:0000256" key="6">
    <source>
        <dbReference type="ARBA" id="ARBA00022676"/>
    </source>
</evidence>
<dbReference type="GO" id="GO:0043169">
    <property type="term" value="F:cation binding"/>
    <property type="evidence" value="ECO:0007669"/>
    <property type="project" value="InterPro"/>
</dbReference>
<dbReference type="GO" id="GO:0003844">
    <property type="term" value="F:1,4-alpha-glucan branching enzyme activity"/>
    <property type="evidence" value="ECO:0007669"/>
    <property type="project" value="UniProtKB-UniRule"/>
</dbReference>
<dbReference type="NCBIfam" id="TIGR01515">
    <property type="entry name" value="branching_enzym"/>
    <property type="match status" value="1"/>
</dbReference>
<dbReference type="HAMAP" id="MF_00685">
    <property type="entry name" value="GlgB"/>
    <property type="match status" value="1"/>
</dbReference>
<dbReference type="EC" id="2.4.1.18" evidence="10"/>
<dbReference type="SUPFAM" id="SSF51011">
    <property type="entry name" value="Glycosyl hydrolase domain"/>
    <property type="match status" value="1"/>
</dbReference>
<dbReference type="PIRSF" id="PIRSF000463">
    <property type="entry name" value="GlgB"/>
    <property type="match status" value="1"/>
</dbReference>
<keyword evidence="9 10" id="KW-0119">Carbohydrate metabolism</keyword>
<organism evidence="13">
    <name type="scientific">Desulfomonile tiedjei</name>
    <dbReference type="NCBI Taxonomy" id="2358"/>
    <lineage>
        <taxon>Bacteria</taxon>
        <taxon>Pseudomonadati</taxon>
        <taxon>Thermodesulfobacteriota</taxon>
        <taxon>Desulfomonilia</taxon>
        <taxon>Desulfomonilales</taxon>
        <taxon>Desulfomonilaceae</taxon>
        <taxon>Desulfomonile</taxon>
    </lineage>
</organism>
<dbReference type="GO" id="GO:0005829">
    <property type="term" value="C:cytosol"/>
    <property type="evidence" value="ECO:0007669"/>
    <property type="project" value="TreeGrafter"/>
</dbReference>
<dbReference type="Gene3D" id="2.60.40.10">
    <property type="entry name" value="Immunoglobulins"/>
    <property type="match status" value="2"/>
</dbReference>
<comment type="function">
    <text evidence="2 10">Catalyzes the formation of the alpha-1,6-glucosidic linkages in glycogen by scission of a 1,4-alpha-linked oligosaccharide from growing alpha-1,4-glucan chains and the subsequent attachment of the oligosaccharide to the alpha-1,6 position.</text>
</comment>
<dbReference type="Gene3D" id="2.60.40.1180">
    <property type="entry name" value="Golgi alpha-mannosidase II"/>
    <property type="match status" value="1"/>
</dbReference>
<dbReference type="SUPFAM" id="SSF51445">
    <property type="entry name" value="(Trans)glycosidases"/>
    <property type="match status" value="1"/>
</dbReference>
<dbReference type="EMBL" id="DTGT01000189">
    <property type="protein sequence ID" value="HGH60869.1"/>
    <property type="molecule type" value="Genomic_DNA"/>
</dbReference>
<reference evidence="13" key="1">
    <citation type="journal article" date="2020" name="mSystems">
        <title>Genome- and Community-Level Interaction Insights into Carbon Utilization and Element Cycling Functions of Hydrothermarchaeota in Hydrothermal Sediment.</title>
        <authorList>
            <person name="Zhou Z."/>
            <person name="Liu Y."/>
            <person name="Xu W."/>
            <person name="Pan J."/>
            <person name="Luo Z.H."/>
            <person name="Li M."/>
        </authorList>
    </citation>
    <scope>NUCLEOTIDE SEQUENCE [LARGE SCALE GENOMIC DNA]</scope>
    <source>
        <strain evidence="13">SpSt-769</strain>
    </source>
</reference>
<dbReference type="CDD" id="cd11322">
    <property type="entry name" value="AmyAc_Glg_BE"/>
    <property type="match status" value="1"/>
</dbReference>
<dbReference type="GO" id="GO:0004553">
    <property type="term" value="F:hydrolase activity, hydrolyzing O-glycosyl compounds"/>
    <property type="evidence" value="ECO:0007669"/>
    <property type="project" value="InterPro"/>
</dbReference>
<keyword evidence="7 10" id="KW-0808">Transferase</keyword>
<dbReference type="UniPathway" id="UPA00164"/>
<dbReference type="Pfam" id="PF02806">
    <property type="entry name" value="Alpha-amylase_C"/>
    <property type="match status" value="1"/>
</dbReference>
<dbReference type="AlphaFoldDB" id="A0A7C4ES52"/>